<dbReference type="EMBL" id="JAIWYP010000007">
    <property type="protein sequence ID" value="KAH3801740.1"/>
    <property type="molecule type" value="Genomic_DNA"/>
</dbReference>
<name>A0A9D4J7U4_DREPO</name>
<sequence>MEEINALRDMGTYTDGAKDAVEIAIEDTRHFEKTDPEFEALAIYITMEYPETNKLHVVFTYKKEPLKWVNTRFISKYF</sequence>
<accession>A0A9D4J7U4</accession>
<gene>
    <name evidence="1" type="ORF">DPMN_155401</name>
</gene>
<keyword evidence="2" id="KW-1185">Reference proteome</keyword>
<proteinExistence type="predicted"/>
<evidence type="ECO:0000313" key="2">
    <source>
        <dbReference type="Proteomes" id="UP000828390"/>
    </source>
</evidence>
<reference evidence="1" key="2">
    <citation type="submission" date="2020-11" db="EMBL/GenBank/DDBJ databases">
        <authorList>
            <person name="McCartney M.A."/>
            <person name="Auch B."/>
            <person name="Kono T."/>
            <person name="Mallez S."/>
            <person name="Becker A."/>
            <person name="Gohl D.M."/>
            <person name="Silverstein K.A.T."/>
            <person name="Koren S."/>
            <person name="Bechman K.B."/>
            <person name="Herman A."/>
            <person name="Abrahante J.E."/>
            <person name="Garbe J."/>
        </authorList>
    </citation>
    <scope>NUCLEOTIDE SEQUENCE</scope>
    <source>
        <strain evidence="1">Duluth1</strain>
        <tissue evidence="1">Whole animal</tissue>
    </source>
</reference>
<dbReference type="Proteomes" id="UP000828390">
    <property type="component" value="Unassembled WGS sequence"/>
</dbReference>
<evidence type="ECO:0000313" key="1">
    <source>
        <dbReference type="EMBL" id="KAH3801740.1"/>
    </source>
</evidence>
<comment type="caution">
    <text evidence="1">The sequence shown here is derived from an EMBL/GenBank/DDBJ whole genome shotgun (WGS) entry which is preliminary data.</text>
</comment>
<protein>
    <submittedName>
        <fullName evidence="1">Uncharacterized protein</fullName>
    </submittedName>
</protein>
<dbReference type="AlphaFoldDB" id="A0A9D4J7U4"/>
<reference evidence="1" key="1">
    <citation type="journal article" date="2019" name="bioRxiv">
        <title>The Genome of the Zebra Mussel, Dreissena polymorpha: A Resource for Invasive Species Research.</title>
        <authorList>
            <person name="McCartney M.A."/>
            <person name="Auch B."/>
            <person name="Kono T."/>
            <person name="Mallez S."/>
            <person name="Zhang Y."/>
            <person name="Obille A."/>
            <person name="Becker A."/>
            <person name="Abrahante J.E."/>
            <person name="Garbe J."/>
            <person name="Badalamenti J.P."/>
            <person name="Herman A."/>
            <person name="Mangelson H."/>
            <person name="Liachko I."/>
            <person name="Sullivan S."/>
            <person name="Sone E.D."/>
            <person name="Koren S."/>
            <person name="Silverstein K.A.T."/>
            <person name="Beckman K.B."/>
            <person name="Gohl D.M."/>
        </authorList>
    </citation>
    <scope>NUCLEOTIDE SEQUENCE</scope>
    <source>
        <strain evidence="1">Duluth1</strain>
        <tissue evidence="1">Whole animal</tissue>
    </source>
</reference>
<organism evidence="1 2">
    <name type="scientific">Dreissena polymorpha</name>
    <name type="common">Zebra mussel</name>
    <name type="synonym">Mytilus polymorpha</name>
    <dbReference type="NCBI Taxonomy" id="45954"/>
    <lineage>
        <taxon>Eukaryota</taxon>
        <taxon>Metazoa</taxon>
        <taxon>Spiralia</taxon>
        <taxon>Lophotrochozoa</taxon>
        <taxon>Mollusca</taxon>
        <taxon>Bivalvia</taxon>
        <taxon>Autobranchia</taxon>
        <taxon>Heteroconchia</taxon>
        <taxon>Euheterodonta</taxon>
        <taxon>Imparidentia</taxon>
        <taxon>Neoheterodontei</taxon>
        <taxon>Myida</taxon>
        <taxon>Dreissenoidea</taxon>
        <taxon>Dreissenidae</taxon>
        <taxon>Dreissena</taxon>
    </lineage>
</organism>